<evidence type="ECO:0000313" key="1">
    <source>
        <dbReference type="EMBL" id="NEW76334.1"/>
    </source>
</evidence>
<name>A0A6G4AU89_9ACTN</name>
<keyword evidence="2" id="KW-1185">Reference proteome</keyword>
<sequence>MYVQGKAAARWGLATRGVLYLLIGVLALRIASGDHGPRGRTGAGPWLLMAVALGRASGGGPGRAAAA</sequence>
<dbReference type="AlphaFoldDB" id="A0A6G4AU89"/>
<proteinExistence type="predicted"/>
<reference evidence="1" key="1">
    <citation type="submission" date="2020-02" db="EMBL/GenBank/DDBJ databases">
        <title>A new Streptomyces sp. for controlling soil-borne diseases.</title>
        <authorList>
            <person name="Li X."/>
            <person name="Tian Y."/>
            <person name="Gao K."/>
        </authorList>
    </citation>
    <scope>NUCLEOTIDE SEQUENCE [LARGE SCALE GENOMIC DNA]</scope>
    <source>
        <strain evidence="1">0250</strain>
    </source>
</reference>
<evidence type="ECO:0000313" key="2">
    <source>
        <dbReference type="Proteomes" id="UP000476310"/>
    </source>
</evidence>
<accession>A0A6G4AU89</accession>
<comment type="caution">
    <text evidence="1">The sequence shown here is derived from an EMBL/GenBank/DDBJ whole genome shotgun (WGS) entry which is preliminary data.</text>
</comment>
<gene>
    <name evidence="1" type="ORF">G4H13_39760</name>
</gene>
<organism evidence="1 2">
    <name type="scientific">Streptomyces rhizosphaericus</name>
    <dbReference type="NCBI Taxonomy" id="114699"/>
    <lineage>
        <taxon>Bacteria</taxon>
        <taxon>Bacillati</taxon>
        <taxon>Actinomycetota</taxon>
        <taxon>Actinomycetes</taxon>
        <taxon>Kitasatosporales</taxon>
        <taxon>Streptomycetaceae</taxon>
        <taxon>Streptomyces</taxon>
        <taxon>Streptomyces violaceusniger group</taxon>
    </lineage>
</organism>
<protein>
    <submittedName>
        <fullName evidence="1">Uncharacterized protein</fullName>
    </submittedName>
</protein>
<dbReference type="RefSeq" id="WP_164435195.1">
    <property type="nucleotide sequence ID" value="NZ_JAAIKT010000079.1"/>
</dbReference>
<dbReference type="Proteomes" id="UP000476310">
    <property type="component" value="Unassembled WGS sequence"/>
</dbReference>
<dbReference type="EMBL" id="JAAIKT010000079">
    <property type="protein sequence ID" value="NEW76334.1"/>
    <property type="molecule type" value="Genomic_DNA"/>
</dbReference>